<dbReference type="EMBL" id="BARW01017131">
    <property type="protein sequence ID" value="GAI99200.1"/>
    <property type="molecule type" value="Genomic_DNA"/>
</dbReference>
<evidence type="ECO:0000313" key="1">
    <source>
        <dbReference type="EMBL" id="GAI99200.1"/>
    </source>
</evidence>
<organism evidence="1">
    <name type="scientific">marine sediment metagenome</name>
    <dbReference type="NCBI Taxonomy" id="412755"/>
    <lineage>
        <taxon>unclassified sequences</taxon>
        <taxon>metagenomes</taxon>
        <taxon>ecological metagenomes</taxon>
    </lineage>
</organism>
<proteinExistence type="predicted"/>
<reference evidence="1" key="1">
    <citation type="journal article" date="2014" name="Front. Microbiol.">
        <title>High frequency of phylogenetically diverse reductive dehalogenase-homologous genes in deep subseafloor sedimentary metagenomes.</title>
        <authorList>
            <person name="Kawai M."/>
            <person name="Futagami T."/>
            <person name="Toyoda A."/>
            <person name="Takaki Y."/>
            <person name="Nishi S."/>
            <person name="Hori S."/>
            <person name="Arai W."/>
            <person name="Tsubouchi T."/>
            <person name="Morono Y."/>
            <person name="Uchiyama I."/>
            <person name="Ito T."/>
            <person name="Fujiyama A."/>
            <person name="Inagaki F."/>
            <person name="Takami H."/>
        </authorList>
    </citation>
    <scope>NUCLEOTIDE SEQUENCE</scope>
    <source>
        <strain evidence="1">Expedition CK06-06</strain>
    </source>
</reference>
<comment type="caution">
    <text evidence="1">The sequence shown here is derived from an EMBL/GenBank/DDBJ whole genome shotgun (WGS) entry which is preliminary data.</text>
</comment>
<protein>
    <submittedName>
        <fullName evidence="1">Uncharacterized protein</fullName>
    </submittedName>
</protein>
<accession>X1UH53</accession>
<sequence length="33" mass="3644">SAVLLRKDMVGPPIVTFENGSNPKMLNSRILVF</sequence>
<name>X1UH53_9ZZZZ</name>
<gene>
    <name evidence="1" type="ORF">S12H4_29664</name>
</gene>
<dbReference type="AlphaFoldDB" id="X1UH53"/>
<feature type="non-terminal residue" evidence="1">
    <location>
        <position position="1"/>
    </location>
</feature>